<dbReference type="PANTHER" id="PTHR43065">
    <property type="entry name" value="SENSOR HISTIDINE KINASE"/>
    <property type="match status" value="1"/>
</dbReference>
<dbReference type="PANTHER" id="PTHR43065:SF46">
    <property type="entry name" value="C4-DICARBOXYLATE TRANSPORT SENSOR PROTEIN DCTB"/>
    <property type="match status" value="1"/>
</dbReference>
<dbReference type="PRINTS" id="PR00344">
    <property type="entry name" value="BCTRLSENSOR"/>
</dbReference>
<evidence type="ECO:0000259" key="9">
    <source>
        <dbReference type="PROSITE" id="PS50109"/>
    </source>
</evidence>
<evidence type="ECO:0000256" key="7">
    <source>
        <dbReference type="ARBA" id="ARBA00023012"/>
    </source>
</evidence>
<dbReference type="InterPro" id="IPR005467">
    <property type="entry name" value="His_kinase_dom"/>
</dbReference>
<feature type="domain" description="PAS" evidence="10">
    <location>
        <begin position="111"/>
        <end position="147"/>
    </location>
</feature>
<dbReference type="InterPro" id="IPR000014">
    <property type="entry name" value="PAS"/>
</dbReference>
<evidence type="ECO:0000313" key="11">
    <source>
        <dbReference type="EMBL" id="WOK08389.1"/>
    </source>
</evidence>
<keyword evidence="12" id="KW-1185">Reference proteome</keyword>
<dbReference type="PROSITE" id="PS50112">
    <property type="entry name" value="PAS"/>
    <property type="match status" value="1"/>
</dbReference>
<evidence type="ECO:0000256" key="4">
    <source>
        <dbReference type="ARBA" id="ARBA00022741"/>
    </source>
</evidence>
<keyword evidence="7" id="KW-0902">Two-component regulatory system</keyword>
<reference evidence="11 12" key="1">
    <citation type="journal article" date="2023" name="Microbiol. Resour. Announc.">
        <title>Complete Genome Sequence of Imperialibacter roseus strain P4T.</title>
        <authorList>
            <person name="Tizabi D.R."/>
            <person name="Bachvaroff T."/>
            <person name="Hill R.T."/>
        </authorList>
    </citation>
    <scope>NUCLEOTIDE SEQUENCE [LARGE SCALE GENOMIC DNA]</scope>
    <source>
        <strain evidence="11 12">P4T</strain>
    </source>
</reference>
<keyword evidence="8" id="KW-1133">Transmembrane helix</keyword>
<evidence type="ECO:0000256" key="6">
    <source>
        <dbReference type="ARBA" id="ARBA00022840"/>
    </source>
</evidence>
<dbReference type="PROSITE" id="PS50109">
    <property type="entry name" value="HIS_KIN"/>
    <property type="match status" value="1"/>
</dbReference>
<dbReference type="Proteomes" id="UP001302349">
    <property type="component" value="Chromosome"/>
</dbReference>
<dbReference type="InterPro" id="IPR003594">
    <property type="entry name" value="HATPase_dom"/>
</dbReference>
<dbReference type="InterPro" id="IPR004358">
    <property type="entry name" value="Sig_transdc_His_kin-like_C"/>
</dbReference>
<dbReference type="EC" id="2.7.13.3" evidence="2"/>
<gene>
    <name evidence="11" type="ORF">RT717_07020</name>
</gene>
<keyword evidence="3" id="KW-0808">Transferase</keyword>
<accession>A0ABZ0ITS9</accession>
<keyword evidence="4" id="KW-0547">Nucleotide-binding</keyword>
<proteinExistence type="predicted"/>
<keyword evidence="5" id="KW-0418">Kinase</keyword>
<comment type="catalytic activity">
    <reaction evidence="1">
        <text>ATP + protein L-histidine = ADP + protein N-phospho-L-histidine.</text>
        <dbReference type="EC" id="2.7.13.3"/>
    </reaction>
</comment>
<feature type="transmembrane region" description="Helical" evidence="8">
    <location>
        <begin position="10"/>
        <end position="28"/>
    </location>
</feature>
<evidence type="ECO:0000256" key="8">
    <source>
        <dbReference type="SAM" id="Phobius"/>
    </source>
</evidence>
<keyword evidence="6 11" id="KW-0067">ATP-binding</keyword>
<dbReference type="Gene3D" id="3.30.565.10">
    <property type="entry name" value="Histidine kinase-like ATPase, C-terminal domain"/>
    <property type="match status" value="1"/>
</dbReference>
<dbReference type="CDD" id="cd00075">
    <property type="entry name" value="HATPase"/>
    <property type="match status" value="1"/>
</dbReference>
<dbReference type="InterPro" id="IPR036890">
    <property type="entry name" value="HATPase_C_sf"/>
</dbReference>
<evidence type="ECO:0000313" key="12">
    <source>
        <dbReference type="Proteomes" id="UP001302349"/>
    </source>
</evidence>
<evidence type="ECO:0000256" key="5">
    <source>
        <dbReference type="ARBA" id="ARBA00022777"/>
    </source>
</evidence>
<evidence type="ECO:0000256" key="3">
    <source>
        <dbReference type="ARBA" id="ARBA00022679"/>
    </source>
</evidence>
<dbReference type="Pfam" id="PF02518">
    <property type="entry name" value="HATPase_c"/>
    <property type="match status" value="1"/>
</dbReference>
<feature type="domain" description="Histidine kinase" evidence="9">
    <location>
        <begin position="229"/>
        <end position="449"/>
    </location>
</feature>
<keyword evidence="8" id="KW-0472">Membrane</keyword>
<organism evidence="11 12">
    <name type="scientific">Imperialibacter roseus</name>
    <dbReference type="NCBI Taxonomy" id="1324217"/>
    <lineage>
        <taxon>Bacteria</taxon>
        <taxon>Pseudomonadati</taxon>
        <taxon>Bacteroidota</taxon>
        <taxon>Cytophagia</taxon>
        <taxon>Cytophagales</taxon>
        <taxon>Flammeovirgaceae</taxon>
        <taxon>Imperialibacter</taxon>
    </lineage>
</organism>
<protein>
    <recommendedName>
        <fullName evidence="2">histidine kinase</fullName>
        <ecNumber evidence="2">2.7.13.3</ecNumber>
    </recommendedName>
</protein>
<sequence>MVFDRFRWQVVARIAVILVLGYAGMYIIMSTDFWLAGCWLILFTAIATVSLFRYVEIYRRELYNFLSAIKQGDFTNSFSGHTARFRVDDLKFAYSEIIRVFHQLSSERESQYLFLQTIVEHVRVALVVADPKGEVLIYNRSFTELTGKKFIRNIGSLRNVDERFYDTIAALEPGQRILTKLLHKELYNLSVQCSSITVKNTQYRIISFQDIRNELEERELDSWQKLIRVLTHEIMNSAIPISTLTSVIREMLEDEAGQPLPLSDLDDESAKDVVDSLKTIENRSKGLVRFVEAYRSLTNIQPPKFEKVKVSTLFSEVEKLFLKDFDKKKIKLETETLPAGLEITIDKDLFEQVLINLVKNAGEAVEATASPLIKMSATQDNGNVIISISDNGPGIPADILDNIFVPFYTTKKQGSGIGLSLSRQIIRLHKGTLTVNTEIGTGTSFVVRV</sequence>
<keyword evidence="8" id="KW-0812">Transmembrane</keyword>
<evidence type="ECO:0000256" key="2">
    <source>
        <dbReference type="ARBA" id="ARBA00012438"/>
    </source>
</evidence>
<dbReference type="SUPFAM" id="SSF55874">
    <property type="entry name" value="ATPase domain of HSP90 chaperone/DNA topoisomerase II/histidine kinase"/>
    <property type="match status" value="1"/>
</dbReference>
<dbReference type="EMBL" id="CP136051">
    <property type="protein sequence ID" value="WOK08389.1"/>
    <property type="molecule type" value="Genomic_DNA"/>
</dbReference>
<dbReference type="GO" id="GO:0005524">
    <property type="term" value="F:ATP binding"/>
    <property type="evidence" value="ECO:0007669"/>
    <property type="project" value="UniProtKB-KW"/>
</dbReference>
<dbReference type="InterPro" id="IPR035965">
    <property type="entry name" value="PAS-like_dom_sf"/>
</dbReference>
<evidence type="ECO:0000259" key="10">
    <source>
        <dbReference type="PROSITE" id="PS50112"/>
    </source>
</evidence>
<evidence type="ECO:0000256" key="1">
    <source>
        <dbReference type="ARBA" id="ARBA00000085"/>
    </source>
</evidence>
<dbReference type="SMART" id="SM00387">
    <property type="entry name" value="HATPase_c"/>
    <property type="match status" value="1"/>
</dbReference>
<feature type="transmembrane region" description="Helical" evidence="8">
    <location>
        <begin position="34"/>
        <end position="55"/>
    </location>
</feature>
<dbReference type="SUPFAM" id="SSF55785">
    <property type="entry name" value="PYP-like sensor domain (PAS domain)"/>
    <property type="match status" value="1"/>
</dbReference>
<name>A0ABZ0ITS9_9BACT</name>
<dbReference type="RefSeq" id="WP_317491030.1">
    <property type="nucleotide sequence ID" value="NZ_CP136051.1"/>
</dbReference>